<keyword evidence="2" id="KW-1185">Reference proteome</keyword>
<sequence>MDGNNVSFSVTSGNQSTPMKLQTDVQDSSVLVVFMPLKLQKEVQDSPVCCWVWVGTRYIWVWFGPSISAIAPRKRPRTDSLDGDPFDIDRFIGGAHIQNNPIMSPFHPSNTGESSRPPSLPDLNSQLNSSQSEGSGEHIPDTSDRLVVDTGIKSDSRVPCEIEATIAMGKELGVNLENFEDIVCKVIEGERVLDVVQ</sequence>
<evidence type="ECO:0000313" key="1">
    <source>
        <dbReference type="EMBL" id="KAI3808598.1"/>
    </source>
</evidence>
<evidence type="ECO:0000313" key="2">
    <source>
        <dbReference type="Proteomes" id="UP001056120"/>
    </source>
</evidence>
<dbReference type="Proteomes" id="UP001056120">
    <property type="component" value="Linkage Group LG08"/>
</dbReference>
<organism evidence="1 2">
    <name type="scientific">Smallanthus sonchifolius</name>
    <dbReference type="NCBI Taxonomy" id="185202"/>
    <lineage>
        <taxon>Eukaryota</taxon>
        <taxon>Viridiplantae</taxon>
        <taxon>Streptophyta</taxon>
        <taxon>Embryophyta</taxon>
        <taxon>Tracheophyta</taxon>
        <taxon>Spermatophyta</taxon>
        <taxon>Magnoliopsida</taxon>
        <taxon>eudicotyledons</taxon>
        <taxon>Gunneridae</taxon>
        <taxon>Pentapetalae</taxon>
        <taxon>asterids</taxon>
        <taxon>campanulids</taxon>
        <taxon>Asterales</taxon>
        <taxon>Asteraceae</taxon>
        <taxon>Asteroideae</taxon>
        <taxon>Heliantheae alliance</taxon>
        <taxon>Millerieae</taxon>
        <taxon>Smallanthus</taxon>
    </lineage>
</organism>
<name>A0ACB9IK16_9ASTR</name>
<reference evidence="2" key="1">
    <citation type="journal article" date="2022" name="Mol. Ecol. Resour.">
        <title>The genomes of chicory, endive, great burdock and yacon provide insights into Asteraceae palaeo-polyploidization history and plant inulin production.</title>
        <authorList>
            <person name="Fan W."/>
            <person name="Wang S."/>
            <person name="Wang H."/>
            <person name="Wang A."/>
            <person name="Jiang F."/>
            <person name="Liu H."/>
            <person name="Zhao H."/>
            <person name="Xu D."/>
            <person name="Zhang Y."/>
        </authorList>
    </citation>
    <scope>NUCLEOTIDE SEQUENCE [LARGE SCALE GENOMIC DNA]</scope>
    <source>
        <strain evidence="2">cv. Yunnan</strain>
    </source>
</reference>
<gene>
    <name evidence="1" type="ORF">L1987_24553</name>
</gene>
<accession>A0ACB9IK16</accession>
<dbReference type="EMBL" id="CM042025">
    <property type="protein sequence ID" value="KAI3808598.1"/>
    <property type="molecule type" value="Genomic_DNA"/>
</dbReference>
<protein>
    <submittedName>
        <fullName evidence="1">Uncharacterized protein</fullName>
    </submittedName>
</protein>
<proteinExistence type="predicted"/>
<reference evidence="1 2" key="2">
    <citation type="journal article" date="2022" name="Mol. Ecol. Resour.">
        <title>The genomes of chicory, endive, great burdock and yacon provide insights into Asteraceae paleo-polyploidization history and plant inulin production.</title>
        <authorList>
            <person name="Fan W."/>
            <person name="Wang S."/>
            <person name="Wang H."/>
            <person name="Wang A."/>
            <person name="Jiang F."/>
            <person name="Liu H."/>
            <person name="Zhao H."/>
            <person name="Xu D."/>
            <person name="Zhang Y."/>
        </authorList>
    </citation>
    <scope>NUCLEOTIDE SEQUENCE [LARGE SCALE GENOMIC DNA]</scope>
    <source>
        <strain evidence="2">cv. Yunnan</strain>
        <tissue evidence="1">Leaves</tissue>
    </source>
</reference>
<comment type="caution">
    <text evidence="1">The sequence shown here is derived from an EMBL/GenBank/DDBJ whole genome shotgun (WGS) entry which is preliminary data.</text>
</comment>